<protein>
    <recommendedName>
        <fullName evidence="3">JAB domain-containing protein</fullName>
    </recommendedName>
</protein>
<gene>
    <name evidence="1" type="ordered locus">AM1_C0120</name>
</gene>
<dbReference type="HOGENOM" id="CLU_904957_0_0_3"/>
<evidence type="ECO:0000313" key="1">
    <source>
        <dbReference type="EMBL" id="ABW32427.1"/>
    </source>
</evidence>
<keyword evidence="1" id="KW-0614">Plasmid</keyword>
<reference evidence="1 2" key="1">
    <citation type="journal article" date="2008" name="Proc. Natl. Acad. Sci. U.S.A.">
        <title>Niche adaptation and genome expansion in the chlorophyll d-producing cyanobacterium Acaryochloris marina.</title>
        <authorList>
            <person name="Swingley W.D."/>
            <person name="Chen M."/>
            <person name="Cheung P.C."/>
            <person name="Conrad A.L."/>
            <person name="Dejesa L.C."/>
            <person name="Hao J."/>
            <person name="Honchak B.M."/>
            <person name="Karbach L.E."/>
            <person name="Kurdoglu A."/>
            <person name="Lahiri S."/>
            <person name="Mastrian S.D."/>
            <person name="Miyashita H."/>
            <person name="Page L."/>
            <person name="Ramakrishna P."/>
            <person name="Satoh S."/>
            <person name="Sattley W.M."/>
            <person name="Shimada Y."/>
            <person name="Taylor H.L."/>
            <person name="Tomo T."/>
            <person name="Tsuchiya T."/>
            <person name="Wang Z.T."/>
            <person name="Raymond J."/>
            <person name="Mimuro M."/>
            <person name="Blankenship R.E."/>
            <person name="Touchman J.W."/>
        </authorList>
    </citation>
    <scope>NUCLEOTIDE SEQUENCE [LARGE SCALE GENOMIC DNA]</scope>
    <source>
        <strain evidence="2">MBIC 11017</strain>
        <plasmid evidence="2">Plasmid pREB3</plasmid>
    </source>
</reference>
<sequence length="307" mass="35861">MSQERFKALIYKKDLDRISGWVMAHPNLETGGDLFGFWTHTGSPIIQFVLGPGVNSKHNEFSFYQDKEFLVQSAEILINEYGLQHIGEWHSHHQIDLAKPSNGDINTVNSALHKHNFDKFLLCIANLEPVEDIDSFNTSLGAFLFEKSNSYYKTGAWVVLPEDSPIRMNLIQKYKWKKSFLHDPFHSESWRGNILETKLSDPTMISTKPIEISNHVWYRSFEGQALLRAVHNDLDESFQNLKMLIKPSEDIYFVFYDQQSKWRVDLPVDYPLSCPEIFLNDEKIEFINWDRRLSRELSRLIFNLNGI</sequence>
<evidence type="ECO:0000313" key="2">
    <source>
        <dbReference type="Proteomes" id="UP000000268"/>
    </source>
</evidence>
<name>A8ZML6_ACAM1</name>
<dbReference type="OrthoDB" id="1099936at2"/>
<dbReference type="Proteomes" id="UP000000268">
    <property type="component" value="Plasmid pREB3"/>
</dbReference>
<dbReference type="Gene3D" id="3.40.140.10">
    <property type="entry name" value="Cytidine Deaminase, domain 2"/>
    <property type="match status" value="1"/>
</dbReference>
<dbReference type="AlphaFoldDB" id="A8ZML6"/>
<organism evidence="1 2">
    <name type="scientific">Acaryochloris marina (strain MBIC 11017)</name>
    <dbReference type="NCBI Taxonomy" id="329726"/>
    <lineage>
        <taxon>Bacteria</taxon>
        <taxon>Bacillati</taxon>
        <taxon>Cyanobacteriota</taxon>
        <taxon>Cyanophyceae</taxon>
        <taxon>Acaryochloridales</taxon>
        <taxon>Acaryochloridaceae</taxon>
        <taxon>Acaryochloris</taxon>
    </lineage>
</organism>
<keyword evidence="2" id="KW-1185">Reference proteome</keyword>
<dbReference type="KEGG" id="amr:AM1_C0120"/>
<proteinExistence type="predicted"/>
<geneLocation type="plasmid" evidence="1 2">
    <name>pREB3</name>
</geneLocation>
<dbReference type="RefSeq" id="WP_012167393.1">
    <property type="nucleotide sequence ID" value="NC_009928.1"/>
</dbReference>
<accession>A8ZML6</accession>
<dbReference type="EMBL" id="CP000840">
    <property type="protein sequence ID" value="ABW32427.1"/>
    <property type="molecule type" value="Genomic_DNA"/>
</dbReference>
<evidence type="ECO:0008006" key="3">
    <source>
        <dbReference type="Google" id="ProtNLM"/>
    </source>
</evidence>